<feature type="chain" id="PRO_5044967277" description="Cytochrome c-type biogenesis protein" evidence="7">
    <location>
        <begin position="19"/>
        <end position="156"/>
    </location>
</feature>
<comment type="similarity">
    <text evidence="1 7">Belongs to the CcmH/CycL/Ccl2/NrfF family.</text>
</comment>
<evidence type="ECO:0000256" key="4">
    <source>
        <dbReference type="ARBA" id="ARBA00022729"/>
    </source>
</evidence>
<evidence type="ECO:0000313" key="10">
    <source>
        <dbReference type="Proteomes" id="UP001589813"/>
    </source>
</evidence>
<keyword evidence="5" id="KW-0201">Cytochrome c-type biogenesis</keyword>
<keyword evidence="7" id="KW-0812">Transmembrane</keyword>
<evidence type="ECO:0000256" key="7">
    <source>
        <dbReference type="RuleBase" id="RU364112"/>
    </source>
</evidence>
<dbReference type="Pfam" id="PF03918">
    <property type="entry name" value="CcmH"/>
    <property type="match status" value="1"/>
</dbReference>
<keyword evidence="6 7" id="KW-0408">Iron</keyword>
<dbReference type="Gene3D" id="1.10.8.640">
    <property type="entry name" value="Cytochrome C biogenesis protein"/>
    <property type="match status" value="1"/>
</dbReference>
<dbReference type="CDD" id="cd16378">
    <property type="entry name" value="CcmH_N"/>
    <property type="match status" value="1"/>
</dbReference>
<organism evidence="9 10">
    <name type="scientific">Rheinheimera tilapiae</name>
    <dbReference type="NCBI Taxonomy" id="875043"/>
    <lineage>
        <taxon>Bacteria</taxon>
        <taxon>Pseudomonadati</taxon>
        <taxon>Pseudomonadota</taxon>
        <taxon>Gammaproteobacteria</taxon>
        <taxon>Chromatiales</taxon>
        <taxon>Chromatiaceae</taxon>
        <taxon>Rheinheimera</taxon>
    </lineage>
</organism>
<reference evidence="9 10" key="1">
    <citation type="submission" date="2024-09" db="EMBL/GenBank/DDBJ databases">
        <authorList>
            <person name="Sun Q."/>
            <person name="Mori K."/>
        </authorList>
    </citation>
    <scope>NUCLEOTIDE SEQUENCE [LARGE SCALE GENOMIC DNA]</scope>
    <source>
        <strain evidence="9 10">KCTC 23315</strain>
    </source>
</reference>
<dbReference type="RefSeq" id="WP_377247107.1">
    <property type="nucleotide sequence ID" value="NZ_JBHLXP010000005.1"/>
</dbReference>
<dbReference type="InterPro" id="IPR038297">
    <property type="entry name" value="CcmH/CycL/NrfF/Ccl2_sf"/>
</dbReference>
<dbReference type="EMBL" id="JBHLXP010000005">
    <property type="protein sequence ID" value="MFC0050054.1"/>
    <property type="molecule type" value="Genomic_DNA"/>
</dbReference>
<protein>
    <recommendedName>
        <fullName evidence="7">Cytochrome c-type biogenesis protein</fullName>
    </recommendedName>
</protein>
<dbReference type="InterPro" id="IPR051263">
    <property type="entry name" value="C-type_cytochrome_biogenesis"/>
</dbReference>
<dbReference type="InterPro" id="IPR005616">
    <property type="entry name" value="CcmH/CycL/Ccl2/NrfF_N"/>
</dbReference>
<dbReference type="Proteomes" id="UP001589813">
    <property type="component" value="Unassembled WGS sequence"/>
</dbReference>
<keyword evidence="4 7" id="KW-0732">Signal</keyword>
<gene>
    <name evidence="9" type="ORF">ACFFJP_17260</name>
</gene>
<evidence type="ECO:0000256" key="1">
    <source>
        <dbReference type="ARBA" id="ARBA00010342"/>
    </source>
</evidence>
<comment type="caution">
    <text evidence="9">The sequence shown here is derived from an EMBL/GenBank/DDBJ whole genome shotgun (WGS) entry which is preliminary data.</text>
</comment>
<dbReference type="PANTHER" id="PTHR47870:SF1">
    <property type="entry name" value="CYTOCHROME C-TYPE BIOGENESIS PROTEIN CCMH"/>
    <property type="match status" value="1"/>
</dbReference>
<keyword evidence="10" id="KW-1185">Reference proteome</keyword>
<feature type="signal peptide" evidence="7">
    <location>
        <begin position="1"/>
        <end position="18"/>
    </location>
</feature>
<keyword evidence="2 7" id="KW-0349">Heme</keyword>
<keyword evidence="7" id="KW-1133">Transmembrane helix</keyword>
<dbReference type="PANTHER" id="PTHR47870">
    <property type="entry name" value="CYTOCHROME C-TYPE BIOGENESIS PROTEIN CCMH"/>
    <property type="match status" value="1"/>
</dbReference>
<evidence type="ECO:0000256" key="3">
    <source>
        <dbReference type="ARBA" id="ARBA00022723"/>
    </source>
</evidence>
<keyword evidence="7" id="KW-0472">Membrane</keyword>
<name>A0ABV6BGP8_9GAMM</name>
<comment type="function">
    <text evidence="7">Possible subunit of a heme lyase.</text>
</comment>
<accession>A0ABV6BGP8</accession>
<keyword evidence="3 7" id="KW-0479">Metal-binding</keyword>
<evidence type="ECO:0000259" key="8">
    <source>
        <dbReference type="Pfam" id="PF03918"/>
    </source>
</evidence>
<feature type="domain" description="CcmH/CycL/Ccl2/NrfF N-terminal" evidence="8">
    <location>
        <begin position="7"/>
        <end position="145"/>
    </location>
</feature>
<evidence type="ECO:0000256" key="6">
    <source>
        <dbReference type="ARBA" id="ARBA00023004"/>
    </source>
</evidence>
<feature type="transmembrane region" description="Helical" evidence="7">
    <location>
        <begin position="102"/>
        <end position="120"/>
    </location>
</feature>
<evidence type="ECO:0000256" key="2">
    <source>
        <dbReference type="ARBA" id="ARBA00022617"/>
    </source>
</evidence>
<evidence type="ECO:0000256" key="5">
    <source>
        <dbReference type="ARBA" id="ARBA00022748"/>
    </source>
</evidence>
<proteinExistence type="inferred from homology"/>
<sequence length="156" mass="17664">MRLNCWMLLTALALPATATEDLVQFESAEQQQLYRQLTAELRCPKCQNQNIADSNAVVAVDMRNKTLELVRQGQTHDEVIDFMKQRYGDFVHYQPPFQLSTIWLWLLPILAVLSLAFTVFRRSKSSQTAEAPATESTELDAELQAMIDAASAKSKE</sequence>
<evidence type="ECO:0000313" key="9">
    <source>
        <dbReference type="EMBL" id="MFC0050054.1"/>
    </source>
</evidence>